<proteinExistence type="predicted"/>
<sequence length="256" mass="29572">MTMMFQSLLRFEGQLNDLLAPANRRVFFTHSFLENPSIKDVIESLGVPHPEVNVIFINGKTVDFSYSLQHGDQGIIYPHSLFPELPHEAIIQLQPPLPQPVGFVLDVHLGKLASLLRLLGFDTLYRNDYEDAEIAQISAAQQRIVLTRDKGVLMRKPVVYGYYVRETDPQKQILEVLGRYNLFALSRPMSRCIRCNGIIKPVEKAAIIEQLPRQTCQIYENFYQCNHCNQIYWQGTHYQKMQKMVETILENSHQLP</sequence>
<evidence type="ECO:0008006" key="5">
    <source>
        <dbReference type="Google" id="ProtNLM"/>
    </source>
</evidence>
<evidence type="ECO:0000313" key="4">
    <source>
        <dbReference type="Proteomes" id="UP000008206"/>
    </source>
</evidence>
<dbReference type="AlphaFoldDB" id="E0U5X2"/>
<dbReference type="Pfam" id="PF14451">
    <property type="entry name" value="Ub-Mut7C"/>
    <property type="match status" value="1"/>
</dbReference>
<dbReference type="Pfam" id="PF01927">
    <property type="entry name" value="Mut7-C"/>
    <property type="match status" value="1"/>
</dbReference>
<organism evidence="3 4">
    <name type="scientific">Gloeothece verrucosa (strain PCC 7822)</name>
    <name type="common">Cyanothece sp. (strain PCC 7822)</name>
    <dbReference type="NCBI Taxonomy" id="497965"/>
    <lineage>
        <taxon>Bacteria</taxon>
        <taxon>Bacillati</taxon>
        <taxon>Cyanobacteriota</taxon>
        <taxon>Cyanophyceae</taxon>
        <taxon>Oscillatoriophycideae</taxon>
        <taxon>Chroococcales</taxon>
        <taxon>Aphanothecaceae</taxon>
        <taxon>Gloeothece</taxon>
        <taxon>Gloeothece verrucosa</taxon>
    </lineage>
</organism>
<dbReference type="RefSeq" id="WP_013325119.1">
    <property type="nucleotide sequence ID" value="NC_014501.1"/>
</dbReference>
<dbReference type="HOGENOM" id="CLU_074576_0_0_3"/>
<feature type="domain" description="Ubiquitin Mut7-C" evidence="2">
    <location>
        <begin position="9"/>
        <end position="79"/>
    </location>
</feature>
<dbReference type="KEGG" id="cyj:Cyan7822_5199"/>
<dbReference type="PANTHER" id="PTHR39081:SF1">
    <property type="entry name" value="MUT7-C RNASE DOMAIN-CONTAINING PROTEIN"/>
    <property type="match status" value="1"/>
</dbReference>
<gene>
    <name evidence="3" type="ordered locus">Cyan7822_5199</name>
</gene>
<reference evidence="4" key="1">
    <citation type="journal article" date="2011" name="MBio">
        <title>Novel metabolic attributes of the genus Cyanothece, comprising a group of unicellular nitrogen-fixing Cyanobacteria.</title>
        <authorList>
            <person name="Bandyopadhyay A."/>
            <person name="Elvitigala T."/>
            <person name="Welsh E."/>
            <person name="Stockel J."/>
            <person name="Liberton M."/>
            <person name="Min H."/>
            <person name="Sherman L.A."/>
            <person name="Pakrasi H.B."/>
        </authorList>
    </citation>
    <scope>NUCLEOTIDE SEQUENCE [LARGE SCALE GENOMIC DNA]</scope>
    <source>
        <strain evidence="4">PCC 7822</strain>
    </source>
</reference>
<dbReference type="Proteomes" id="UP000008206">
    <property type="component" value="Chromosome"/>
</dbReference>
<name>E0U5X2_GLOV7</name>
<protein>
    <recommendedName>
        <fullName evidence="5">Twitching motility protein PilT</fullName>
    </recommendedName>
</protein>
<evidence type="ECO:0000259" key="2">
    <source>
        <dbReference type="Pfam" id="PF14451"/>
    </source>
</evidence>
<feature type="domain" description="Mut7-C RNAse" evidence="1">
    <location>
        <begin position="103"/>
        <end position="244"/>
    </location>
</feature>
<keyword evidence="4" id="KW-1185">Reference proteome</keyword>
<accession>E0U5X2</accession>
<dbReference type="EMBL" id="CP002198">
    <property type="protein sequence ID" value="ADN17081.1"/>
    <property type="molecule type" value="Genomic_DNA"/>
</dbReference>
<evidence type="ECO:0000259" key="1">
    <source>
        <dbReference type="Pfam" id="PF01927"/>
    </source>
</evidence>
<evidence type="ECO:0000313" key="3">
    <source>
        <dbReference type="EMBL" id="ADN17081.1"/>
    </source>
</evidence>
<dbReference type="InterPro" id="IPR027798">
    <property type="entry name" value="Ub_Mut7C"/>
</dbReference>
<dbReference type="PANTHER" id="PTHR39081">
    <property type="entry name" value="MUT7-C DOMAIN-CONTAINING PROTEIN"/>
    <property type="match status" value="1"/>
</dbReference>
<dbReference type="eggNOG" id="COG1656">
    <property type="taxonomic scope" value="Bacteria"/>
</dbReference>
<dbReference type="InterPro" id="IPR002782">
    <property type="entry name" value="Mut7-C_RNAse_dom"/>
</dbReference>